<evidence type="ECO:0000313" key="13">
    <source>
        <dbReference type="Proteomes" id="UP000626697"/>
    </source>
</evidence>
<accession>A0ABR6CSG6</accession>
<sequence>MTKITTVITKNDGKRRLPFDEPRLVAFIHSATHAYPHLNTKQYTDKVIRTITQGAEYKAEQITNLLIMTALENIDMGRPDWTYVAAYVHLRQLYKQAAKNRVYDASKKYGDFYSLLTTLTNKGVYSSLILESYTKDEIRELGEIIAPERDKLFTYVGLKLLSTRYLAKHNKAIYELPQERLLIIAMHVMAKEPKDNRLDLVKESYWAQSNLYMTVATPTLSNAGKSYGQLSSCFIDTIDDSLQGIFDTNTDIANVSKGGGGVGLYIGKVRAEGSDIRGNKGASGGTIPWMKIYNQTAVGVDQLGQRKGAIAIYQDAWHKDILAFLDSKLTNGDERLRAHDIFTGVCLPDLFMEQVKKRGDWYLFDPHEVRTIMGFSLEDFYDEKKGEGSFREHYELCVQSNELPKVRIPAIEIMKRIMTVQLEEGVPYMFYRDEVNRKNPNKHAGMIYCSNLCTEIDQNMSATKIEEIKVEGGKIIITKIPGDFVVCNLSSINLPRAVGDKVLERLIPIQVRMLDNVIDLNDIGVMQAEMTNQKYRAVGLGTFGWHHLLAQKGIYWESDAAVRLADELYEDIAFLTIQASADLSKEKGAYPVFVGSEWQTGEYFESRGYLTDYNGRWFGLASQIAEFGIRNGYLQAVAPNAKTALIGGSTNGIDPLYDIEYNEENSDFSAPVTAPDISPENYEFYKRNRYVLDQHWSIKQNAARQRHIDQGVSFNLYVHKTILAKDLLALHLDAWESGFKTTYYVRSTAISVEECEWCSS</sequence>
<keyword evidence="5 9" id="KW-0067">ATP-binding</keyword>
<dbReference type="Pfam" id="PF02867">
    <property type="entry name" value="Ribonuc_red_lgC"/>
    <property type="match status" value="1"/>
</dbReference>
<protein>
    <recommendedName>
        <fullName evidence="2 10">Ribonucleoside-diphosphate reductase</fullName>
        <ecNumber evidence="2 10">1.17.4.1</ecNumber>
    </recommendedName>
</protein>
<feature type="domain" description="ATP-cone" evidence="11">
    <location>
        <begin position="6"/>
        <end position="99"/>
    </location>
</feature>
<evidence type="ECO:0000256" key="10">
    <source>
        <dbReference type="RuleBase" id="RU003410"/>
    </source>
</evidence>
<dbReference type="SUPFAM" id="SSF48168">
    <property type="entry name" value="R1 subunit of ribonucleotide reductase, N-terminal domain"/>
    <property type="match status" value="1"/>
</dbReference>
<evidence type="ECO:0000256" key="3">
    <source>
        <dbReference type="ARBA" id="ARBA00022533"/>
    </source>
</evidence>
<evidence type="ECO:0000256" key="9">
    <source>
        <dbReference type="PROSITE-ProRule" id="PRU00492"/>
    </source>
</evidence>
<dbReference type="Pfam" id="PF00317">
    <property type="entry name" value="Ribonuc_red_lgN"/>
    <property type="match status" value="1"/>
</dbReference>
<dbReference type="EMBL" id="JACJHX010000008">
    <property type="protein sequence ID" value="MBA9027555.1"/>
    <property type="molecule type" value="Genomic_DNA"/>
</dbReference>
<dbReference type="PANTHER" id="PTHR11573">
    <property type="entry name" value="RIBONUCLEOSIDE-DIPHOSPHATE REDUCTASE LARGE CHAIN"/>
    <property type="match status" value="1"/>
</dbReference>
<dbReference type="NCBIfam" id="NF006665">
    <property type="entry name" value="PRK09209.1"/>
    <property type="match status" value="1"/>
</dbReference>
<dbReference type="InterPro" id="IPR005144">
    <property type="entry name" value="ATP-cone_dom"/>
</dbReference>
<dbReference type="InterPro" id="IPR039718">
    <property type="entry name" value="Rrm1"/>
</dbReference>
<keyword evidence="4 9" id="KW-0547">Nucleotide-binding</keyword>
<keyword evidence="3" id="KW-0021">Allosteric enzyme</keyword>
<keyword evidence="7 10" id="KW-0215">Deoxyribonucleotide synthesis</keyword>
<dbReference type="InterPro" id="IPR008926">
    <property type="entry name" value="RNR_R1-su_N"/>
</dbReference>
<dbReference type="CDD" id="cd01679">
    <property type="entry name" value="RNR_I"/>
    <property type="match status" value="1"/>
</dbReference>
<dbReference type="InterPro" id="IPR013346">
    <property type="entry name" value="NrdE_NrdA_C"/>
</dbReference>
<comment type="function">
    <text evidence="10">Provides the precursors necessary for DNA synthesis. Catalyzes the biosynthesis of deoxyribonucleotides from the corresponding ribonucleotides.</text>
</comment>
<dbReference type="InterPro" id="IPR000788">
    <property type="entry name" value="RNR_lg_C"/>
</dbReference>
<comment type="caution">
    <text evidence="12">The sequence shown here is derived from an EMBL/GenBank/DDBJ whole genome shotgun (WGS) entry which is preliminary data.</text>
</comment>
<name>A0ABR6CSG6_9BACI</name>
<evidence type="ECO:0000256" key="5">
    <source>
        <dbReference type="ARBA" id="ARBA00022840"/>
    </source>
</evidence>
<dbReference type="EC" id="1.17.4.1" evidence="2 10"/>
<reference evidence="12 13" key="1">
    <citation type="submission" date="2020-08" db="EMBL/GenBank/DDBJ databases">
        <title>Genomic Encyclopedia of Type Strains, Phase IV (KMG-IV): sequencing the most valuable type-strain genomes for metagenomic binning, comparative biology and taxonomic classification.</title>
        <authorList>
            <person name="Goeker M."/>
        </authorList>
    </citation>
    <scope>NUCLEOTIDE SEQUENCE [LARGE SCALE GENOMIC DNA]</scope>
    <source>
        <strain evidence="12 13">DSM 105481</strain>
    </source>
</reference>
<evidence type="ECO:0000256" key="2">
    <source>
        <dbReference type="ARBA" id="ARBA00012274"/>
    </source>
</evidence>
<keyword evidence="6 10" id="KW-0560">Oxidoreductase</keyword>
<dbReference type="PROSITE" id="PS00089">
    <property type="entry name" value="RIBORED_LARGE"/>
    <property type="match status" value="1"/>
</dbReference>
<evidence type="ECO:0000256" key="8">
    <source>
        <dbReference type="ARBA" id="ARBA00047754"/>
    </source>
</evidence>
<dbReference type="PROSITE" id="PS51161">
    <property type="entry name" value="ATP_CONE"/>
    <property type="match status" value="1"/>
</dbReference>
<organism evidence="12 13">
    <name type="scientific">Peribacillus huizhouensis</name>
    <dbReference type="NCBI Taxonomy" id="1501239"/>
    <lineage>
        <taxon>Bacteria</taxon>
        <taxon>Bacillati</taxon>
        <taxon>Bacillota</taxon>
        <taxon>Bacilli</taxon>
        <taxon>Bacillales</taxon>
        <taxon>Bacillaceae</taxon>
        <taxon>Peribacillus</taxon>
    </lineage>
</organism>
<keyword evidence="13" id="KW-1185">Reference proteome</keyword>
<dbReference type="PANTHER" id="PTHR11573:SF6">
    <property type="entry name" value="RIBONUCLEOSIDE-DIPHOSPHATE REDUCTASE LARGE SUBUNIT"/>
    <property type="match status" value="1"/>
</dbReference>
<comment type="similarity">
    <text evidence="1 10">Belongs to the ribonucleoside diphosphate reductase large chain family.</text>
</comment>
<evidence type="ECO:0000259" key="11">
    <source>
        <dbReference type="PROSITE" id="PS51161"/>
    </source>
</evidence>
<dbReference type="PRINTS" id="PR01183">
    <property type="entry name" value="RIBORDTASEM1"/>
</dbReference>
<dbReference type="Gene3D" id="3.20.70.20">
    <property type="match status" value="1"/>
</dbReference>
<gene>
    <name evidence="12" type="ORF">HNP81_002845</name>
</gene>
<evidence type="ECO:0000256" key="1">
    <source>
        <dbReference type="ARBA" id="ARBA00010406"/>
    </source>
</evidence>
<dbReference type="GO" id="GO:0004748">
    <property type="term" value="F:ribonucleoside-diphosphate reductase activity, thioredoxin disulfide as acceptor"/>
    <property type="evidence" value="ECO:0007669"/>
    <property type="project" value="UniProtKB-EC"/>
</dbReference>
<dbReference type="SUPFAM" id="SSF51998">
    <property type="entry name" value="PFL-like glycyl radical enzymes"/>
    <property type="match status" value="1"/>
</dbReference>
<evidence type="ECO:0000256" key="6">
    <source>
        <dbReference type="ARBA" id="ARBA00023002"/>
    </source>
</evidence>
<dbReference type="RefSeq" id="WP_182502999.1">
    <property type="nucleotide sequence ID" value="NZ_JACJHX010000008.1"/>
</dbReference>
<evidence type="ECO:0000256" key="7">
    <source>
        <dbReference type="ARBA" id="ARBA00023116"/>
    </source>
</evidence>
<evidence type="ECO:0000256" key="4">
    <source>
        <dbReference type="ARBA" id="ARBA00022741"/>
    </source>
</evidence>
<comment type="catalytic activity">
    <reaction evidence="8 10">
        <text>a 2'-deoxyribonucleoside 5'-diphosphate + [thioredoxin]-disulfide + H2O = a ribonucleoside 5'-diphosphate + [thioredoxin]-dithiol</text>
        <dbReference type="Rhea" id="RHEA:23252"/>
        <dbReference type="Rhea" id="RHEA-COMP:10698"/>
        <dbReference type="Rhea" id="RHEA-COMP:10700"/>
        <dbReference type="ChEBI" id="CHEBI:15377"/>
        <dbReference type="ChEBI" id="CHEBI:29950"/>
        <dbReference type="ChEBI" id="CHEBI:50058"/>
        <dbReference type="ChEBI" id="CHEBI:57930"/>
        <dbReference type="ChEBI" id="CHEBI:73316"/>
        <dbReference type="EC" id="1.17.4.1"/>
    </reaction>
</comment>
<proteinExistence type="inferred from homology"/>
<dbReference type="Proteomes" id="UP000626697">
    <property type="component" value="Unassembled WGS sequence"/>
</dbReference>
<dbReference type="InterPro" id="IPR013509">
    <property type="entry name" value="RNR_lsu_N"/>
</dbReference>
<dbReference type="NCBIfam" id="TIGR02506">
    <property type="entry name" value="NrdE_NrdA"/>
    <property type="match status" value="1"/>
</dbReference>
<evidence type="ECO:0000313" key="12">
    <source>
        <dbReference type="EMBL" id="MBA9027555.1"/>
    </source>
</evidence>